<dbReference type="InterPro" id="IPR050232">
    <property type="entry name" value="FBL13/AtMIF1-like"/>
</dbReference>
<dbReference type="PANTHER" id="PTHR31900">
    <property type="entry name" value="F-BOX/RNI SUPERFAMILY PROTEIN-RELATED"/>
    <property type="match status" value="1"/>
</dbReference>
<reference evidence="4 5" key="1">
    <citation type="journal article" date="2023" name="BMC Biotechnol.">
        <title>Vitis rotundifolia cv Carlos genome sequencing.</title>
        <authorList>
            <person name="Huff M."/>
            <person name="Hulse-Kemp A."/>
            <person name="Scheffler B."/>
            <person name="Youngblood R."/>
            <person name="Simpson S."/>
            <person name="Babiker E."/>
            <person name="Staton M."/>
        </authorList>
    </citation>
    <scope>NUCLEOTIDE SEQUENCE [LARGE SCALE GENOMIC DNA]</scope>
    <source>
        <tissue evidence="4">Leaf</tissue>
    </source>
</reference>
<evidence type="ECO:0000259" key="3">
    <source>
        <dbReference type="SMART" id="SM00579"/>
    </source>
</evidence>
<organism evidence="4 5">
    <name type="scientific">Vitis rotundifolia</name>
    <name type="common">Muscadine grape</name>
    <dbReference type="NCBI Taxonomy" id="103349"/>
    <lineage>
        <taxon>Eukaryota</taxon>
        <taxon>Viridiplantae</taxon>
        <taxon>Streptophyta</taxon>
        <taxon>Embryophyta</taxon>
        <taxon>Tracheophyta</taxon>
        <taxon>Spermatophyta</taxon>
        <taxon>Magnoliopsida</taxon>
        <taxon>eudicotyledons</taxon>
        <taxon>Gunneridae</taxon>
        <taxon>Pentapetalae</taxon>
        <taxon>rosids</taxon>
        <taxon>Vitales</taxon>
        <taxon>Vitaceae</taxon>
        <taxon>Viteae</taxon>
        <taxon>Vitis</taxon>
    </lineage>
</organism>
<dbReference type="SMART" id="SM00256">
    <property type="entry name" value="FBOX"/>
    <property type="match status" value="2"/>
</dbReference>
<accession>A0AA38ZL91</accession>
<proteinExistence type="predicted"/>
<feature type="domain" description="F-box" evidence="2">
    <location>
        <begin position="40"/>
        <end position="80"/>
    </location>
</feature>
<dbReference type="CDD" id="cd22160">
    <property type="entry name" value="F-box_AtFBL13-like"/>
    <property type="match status" value="1"/>
</dbReference>
<evidence type="ECO:0008006" key="6">
    <source>
        <dbReference type="Google" id="ProtNLM"/>
    </source>
</evidence>
<gene>
    <name evidence="4" type="ORF">PVL29_012783</name>
</gene>
<dbReference type="Proteomes" id="UP001168098">
    <property type="component" value="Unassembled WGS sequence"/>
</dbReference>
<dbReference type="Gene3D" id="3.80.10.10">
    <property type="entry name" value="Ribonuclease Inhibitor"/>
    <property type="match status" value="2"/>
</dbReference>
<feature type="domain" description="F-box" evidence="2">
    <location>
        <begin position="614"/>
        <end position="654"/>
    </location>
</feature>
<dbReference type="InterPro" id="IPR006566">
    <property type="entry name" value="FBD"/>
</dbReference>
<keyword evidence="5" id="KW-1185">Reference proteome</keyword>
<comment type="caution">
    <text evidence="4">The sequence shown here is derived from an EMBL/GenBank/DDBJ whole genome shotgun (WGS) entry which is preliminary data.</text>
</comment>
<dbReference type="InterPro" id="IPR053781">
    <property type="entry name" value="F-box_AtFBL13-like"/>
</dbReference>
<dbReference type="Pfam" id="PF00646">
    <property type="entry name" value="F-box"/>
    <property type="match status" value="2"/>
</dbReference>
<feature type="domain" description="FBD" evidence="3">
    <location>
        <begin position="995"/>
        <end position="1071"/>
    </location>
</feature>
<dbReference type="AlphaFoldDB" id="A0AA38ZL91"/>
<feature type="region of interest" description="Disordered" evidence="1">
    <location>
        <begin position="541"/>
        <end position="608"/>
    </location>
</feature>
<evidence type="ECO:0000313" key="5">
    <source>
        <dbReference type="Proteomes" id="UP001168098"/>
    </source>
</evidence>
<evidence type="ECO:0000313" key="4">
    <source>
        <dbReference type="EMBL" id="KAJ9690299.1"/>
    </source>
</evidence>
<dbReference type="SUPFAM" id="SSF81383">
    <property type="entry name" value="F-box domain"/>
    <property type="match status" value="2"/>
</dbReference>
<dbReference type="SMART" id="SM00579">
    <property type="entry name" value="FBD"/>
    <property type="match status" value="2"/>
</dbReference>
<evidence type="ECO:0000256" key="1">
    <source>
        <dbReference type="SAM" id="MobiDB-lite"/>
    </source>
</evidence>
<name>A0AA38ZL91_VITRO</name>
<dbReference type="PANTHER" id="PTHR31900:SF32">
    <property type="entry name" value="F-BOX_RNI_FBD-LIKE DOMAIN PROTEIN"/>
    <property type="match status" value="1"/>
</dbReference>
<evidence type="ECO:0000259" key="2">
    <source>
        <dbReference type="SMART" id="SM00256"/>
    </source>
</evidence>
<feature type="compositionally biased region" description="Low complexity" evidence="1">
    <location>
        <begin position="548"/>
        <end position="565"/>
    </location>
</feature>
<dbReference type="InterPro" id="IPR036047">
    <property type="entry name" value="F-box-like_dom_sf"/>
</dbReference>
<protein>
    <recommendedName>
        <fullName evidence="6">F-box domain-containing protein</fullName>
    </recommendedName>
</protein>
<feature type="compositionally biased region" description="Polar residues" evidence="1">
    <location>
        <begin position="582"/>
        <end position="591"/>
    </location>
</feature>
<dbReference type="EMBL" id="JARBHA010000010">
    <property type="protein sequence ID" value="KAJ9690299.1"/>
    <property type="molecule type" value="Genomic_DNA"/>
</dbReference>
<feature type="compositionally biased region" description="Acidic residues" evidence="1">
    <location>
        <begin position="594"/>
        <end position="603"/>
    </location>
</feature>
<dbReference type="InterPro" id="IPR055357">
    <property type="entry name" value="LRR_At1g61320_AtMIF1"/>
</dbReference>
<feature type="domain" description="FBD" evidence="3">
    <location>
        <begin position="431"/>
        <end position="511"/>
    </location>
</feature>
<dbReference type="SUPFAM" id="SSF52047">
    <property type="entry name" value="RNI-like"/>
    <property type="match status" value="2"/>
</dbReference>
<dbReference type="Pfam" id="PF23622">
    <property type="entry name" value="LRR_At1g61320_AtMIF1"/>
    <property type="match status" value="2"/>
</dbReference>
<dbReference type="InterPro" id="IPR032675">
    <property type="entry name" value="LRR_dom_sf"/>
</dbReference>
<dbReference type="InterPro" id="IPR001810">
    <property type="entry name" value="F-box_dom"/>
</dbReference>
<sequence>MDDISHGRNTVVGAYCLTSTDGERSRKKPRESRVDRISELPDLVLVHILSFLPMDAAIRTGVLSKRFGYKWASTPNLVFDQDSEWEIDDFITFVNRALLLHDPNCKVQKFTIYMDCLDKVIENSLQEDCVTLWLRFATRKGVEELNLGFNDDEDPLQLWESRYDLYRYLLPQFIFRHSSFRKLATRFCDFVTYGVVSWTWLKSLSIGYAKLNEEAIQNILMGSPALECLKFHRCHGFARINICSESLKKLSILEPWAPNDAEGETVLEVSAPNIRSLELSGIWEKMCRLLDMSSLVNAKLDIQMMHQDRNFQYFSEDYSNMLREILKQLSHVENLTVGTWCLEVLSVSEMKSMPTPLSKRRYLILNTLPKKWDLPGIASLLKSSPDLEKLHVDVNPLIMLKFWEDRVFNNYYKYGDDHGESFWESEEKNFKCLLQNLKIIEIVGFDPGHCDIQFAIAFIEFLLKNAQVLEKMVMNVRKVKRQTSYAAQELPVVQKLLSFTRASPRAAVLLVTRVLDILGFQSHRFRVTQFLSVIVMESEPEESHSSESEGSLISEQEEGSYSSESEGSHSPESEGNDGYYSSHDSGANQSVRGDDDEDDGDEEISSRKDSISELSDSILIRILSFLPMKYVVATSILSKRWQFLWTMVPNLVFRFRSRDEYFVNSIDKTLVLHQNSQIKKFLIDFTYQSQFQSSVNVWIRHATRKNVEELHLQFRVGQQIRSSPMDYAHALPQFLYANSSIVKLSLWFCNIKPTWVISWPSLKTLSIGSVELCDDLIEDILLGCPALESLELHHCFGINSLNITSASLKKLVINRYWDSSHSHHRSVLKISAPNVQSLGILGNMHTKECRVKNVPSLFDASLNFELAMQEGNLKDHYKLYHKVVMKLLKSVNHVKALTVGTWCIQVLSIFEGKDLSSLLSNLKFLILDTHLNKWDLPGIANLLQSSTHLETFVINMISPRSRQISVEVGFGFTDLHNFDEEKYWSSREGVLANSLINLKTVKIIGVIWNQPGIELVFGLVKFLLKNARMLEKVEICAKRDSQSRSRWSSLNSAQSLLSFPRASPNAVVLFS</sequence>